<reference evidence="1" key="1">
    <citation type="submission" date="2024-12" db="EMBL/GenBank/DDBJ databases">
        <title>Comparative genomics and development of molecular markers within Purpureocillium lilacinum and among Purpureocillium species.</title>
        <authorList>
            <person name="Yeh Z.-Y."/>
            <person name="Ni N.-T."/>
            <person name="Lo P.-H."/>
            <person name="Mushyakhwo K."/>
            <person name="Lin C.-F."/>
            <person name="Nai Y.-S."/>
        </authorList>
    </citation>
    <scope>NUCLEOTIDE SEQUENCE</scope>
    <source>
        <strain evidence="1">NCHU-NPUST-175</strain>
    </source>
</reference>
<protein>
    <submittedName>
        <fullName evidence="1">Uncharacterized protein</fullName>
    </submittedName>
</protein>
<evidence type="ECO:0000313" key="2">
    <source>
        <dbReference type="Proteomes" id="UP001638806"/>
    </source>
</evidence>
<accession>A0ACC4E9Q6</accession>
<gene>
    <name evidence="1" type="ORF">ACCO45_002369</name>
</gene>
<name>A0ACC4E9Q6_PURLI</name>
<dbReference type="EMBL" id="JBGNUJ010000002">
    <property type="protein sequence ID" value="KAL3965365.1"/>
    <property type="molecule type" value="Genomic_DNA"/>
</dbReference>
<organism evidence="1 2">
    <name type="scientific">Purpureocillium lilacinum</name>
    <name type="common">Paecilomyces lilacinus</name>
    <dbReference type="NCBI Taxonomy" id="33203"/>
    <lineage>
        <taxon>Eukaryota</taxon>
        <taxon>Fungi</taxon>
        <taxon>Dikarya</taxon>
        <taxon>Ascomycota</taxon>
        <taxon>Pezizomycotina</taxon>
        <taxon>Sordariomycetes</taxon>
        <taxon>Hypocreomycetidae</taxon>
        <taxon>Hypocreales</taxon>
        <taxon>Ophiocordycipitaceae</taxon>
        <taxon>Purpureocillium</taxon>
    </lineage>
</organism>
<sequence>MEFDIRIVVIKFDSRGHGDAVMEQVITILAYLPASAKPKSRPAEASNDEPRVAWTGIRRNKVSLGLLSPRDWAAVCKDYNPIHMLRPMAKLFGFPGTIAHGNHVLAVATQQLLTASDTDDERFDDMRCKMVYSEAPFVLKHGRPLFCKFNYGILQPSASPTALSSSTPLDSDEPPEHHNAVMASVESHIRSNPDGSISSINHPLTESSEDPRPRWRHAWRNWQTLNMCRWTCVKETGPDERKERVSDCTEEIKDVNTPAFDLARLPAELQIQVFQEVLLQSEPYTLRGVIRPTWGWTRRDDGSMAFVPHDWTNRRGCSIAFWECRTWRDIPWFSVCRASRAEAIRVYGDPRLQTVPFSPRKDSVELSVLEQPGRYGSCRTIWHDQNAGKAQVWAYPSPGTPVPGEDCPMPNRCRGRCLGAAAFCRKRGIEEILSGLEKLSVRLGPVFDADVCTLRWTLLWCDAWNLISHLSPGLKHLTVLGVKSDLCTRDFNDADNDYTIEAQRLERERWLEAGASEETRLHGWLQADMMPMIGVRQMLMEADGWGLFSALTTFEIRLVESVCRRDMLAWSEHGVEGEWQDRPEPQPGSHEYYIALPRVYFRRLGEA</sequence>
<dbReference type="Proteomes" id="UP001638806">
    <property type="component" value="Unassembled WGS sequence"/>
</dbReference>
<evidence type="ECO:0000313" key="1">
    <source>
        <dbReference type="EMBL" id="KAL3965365.1"/>
    </source>
</evidence>
<comment type="caution">
    <text evidence="1">The sequence shown here is derived from an EMBL/GenBank/DDBJ whole genome shotgun (WGS) entry which is preliminary data.</text>
</comment>
<keyword evidence="2" id="KW-1185">Reference proteome</keyword>
<proteinExistence type="predicted"/>